<proteinExistence type="predicted"/>
<evidence type="ECO:0000313" key="3">
    <source>
        <dbReference type="EMBL" id="SJL11370.1"/>
    </source>
</evidence>
<protein>
    <recommendedName>
        <fullName evidence="2">DUF6533 domain-containing protein</fullName>
    </recommendedName>
</protein>
<name>A0A284RRI6_ARMOS</name>
<feature type="transmembrane region" description="Helical" evidence="1">
    <location>
        <begin position="212"/>
        <end position="232"/>
    </location>
</feature>
<dbReference type="EMBL" id="FUEG01000014">
    <property type="protein sequence ID" value="SJL11370.1"/>
    <property type="molecule type" value="Genomic_DNA"/>
</dbReference>
<feature type="domain" description="DUF6533" evidence="2">
    <location>
        <begin position="16"/>
        <end position="61"/>
    </location>
</feature>
<dbReference type="OrthoDB" id="2686513at2759"/>
<feature type="transmembrane region" description="Helical" evidence="1">
    <location>
        <begin position="124"/>
        <end position="144"/>
    </location>
</feature>
<keyword evidence="1" id="KW-1133">Transmembrane helix</keyword>
<dbReference type="InterPro" id="IPR045340">
    <property type="entry name" value="DUF6533"/>
</dbReference>
<keyword evidence="1" id="KW-0472">Membrane</keyword>
<keyword evidence="4" id="KW-1185">Reference proteome</keyword>
<reference evidence="4" key="1">
    <citation type="journal article" date="2017" name="Nat. Ecol. Evol.">
        <title>Genome expansion and lineage-specific genetic innovations in the forest pathogenic fungi Armillaria.</title>
        <authorList>
            <person name="Sipos G."/>
            <person name="Prasanna A.N."/>
            <person name="Walter M.C."/>
            <person name="O'Connor E."/>
            <person name="Balint B."/>
            <person name="Krizsan K."/>
            <person name="Kiss B."/>
            <person name="Hess J."/>
            <person name="Varga T."/>
            <person name="Slot J."/>
            <person name="Riley R."/>
            <person name="Boka B."/>
            <person name="Rigling D."/>
            <person name="Barry K."/>
            <person name="Lee J."/>
            <person name="Mihaltcheva S."/>
            <person name="LaButti K."/>
            <person name="Lipzen A."/>
            <person name="Waldron R."/>
            <person name="Moloney N.M."/>
            <person name="Sperisen C."/>
            <person name="Kredics L."/>
            <person name="Vagvoelgyi C."/>
            <person name="Patrignani A."/>
            <person name="Fitzpatrick D."/>
            <person name="Nagy I."/>
            <person name="Doyle S."/>
            <person name="Anderson J.B."/>
            <person name="Grigoriev I.V."/>
            <person name="Gueldener U."/>
            <person name="Muensterkoetter M."/>
            <person name="Nagy L.G."/>
        </authorList>
    </citation>
    <scope>NUCLEOTIDE SEQUENCE [LARGE SCALE GENOMIC DNA]</scope>
    <source>
        <strain evidence="4">C18/9</strain>
    </source>
</reference>
<feature type="transmembrane region" description="Helical" evidence="1">
    <location>
        <begin position="165"/>
        <end position="192"/>
    </location>
</feature>
<gene>
    <name evidence="3" type="ORF">ARMOST_14773</name>
</gene>
<accession>A0A284RRI6</accession>
<feature type="transmembrane region" description="Helical" evidence="1">
    <location>
        <begin position="57"/>
        <end position="76"/>
    </location>
</feature>
<keyword evidence="1" id="KW-0812">Transmembrane</keyword>
<dbReference type="Proteomes" id="UP000219338">
    <property type="component" value="Unassembled WGS sequence"/>
</dbReference>
<dbReference type="OMA" id="WEALFVY"/>
<feature type="transmembrane region" description="Helical" evidence="1">
    <location>
        <begin position="97"/>
        <end position="118"/>
    </location>
</feature>
<evidence type="ECO:0000313" key="4">
    <source>
        <dbReference type="Proteomes" id="UP000219338"/>
    </source>
</evidence>
<dbReference type="Pfam" id="PF20151">
    <property type="entry name" value="DUF6533"/>
    <property type="match status" value="1"/>
</dbReference>
<organism evidence="3 4">
    <name type="scientific">Armillaria ostoyae</name>
    <name type="common">Armillaria root rot fungus</name>
    <dbReference type="NCBI Taxonomy" id="47428"/>
    <lineage>
        <taxon>Eukaryota</taxon>
        <taxon>Fungi</taxon>
        <taxon>Dikarya</taxon>
        <taxon>Basidiomycota</taxon>
        <taxon>Agaricomycotina</taxon>
        <taxon>Agaricomycetes</taxon>
        <taxon>Agaricomycetidae</taxon>
        <taxon>Agaricales</taxon>
        <taxon>Marasmiineae</taxon>
        <taxon>Physalacriaceae</taxon>
        <taxon>Armillaria</taxon>
    </lineage>
</organism>
<evidence type="ECO:0000259" key="2">
    <source>
        <dbReference type="Pfam" id="PF20151"/>
    </source>
</evidence>
<sequence length="312" mass="35707">MSDNVSSTEEILLHNYLHMIAMSFVYWDHLITFDAEIEYLWKQPKTPSARLFFLNRYLAFFGNICVTVLVFTTISVTYEVKIVRKISCRHYNLVRQVLLIISQIIVCILLTMRIYAIYACSLRILYYMVASAIILVGVSCWSLFGQKHVDFTPVSGCHIGLDRDTAIRIASAWEALFIYDTIIFSFTLFKTYKERRNHITPDILSLILRDGAIYFAVMAFANLFNILTFYLAPPFLRGSLSSFASCISVTMMSRLMLNLHQTATAGIFSAGFPTNDLTFRTIQTAAIQLDEDDTELRDFPSHNRLIDPINCA</sequence>
<dbReference type="AlphaFoldDB" id="A0A284RRI6"/>
<evidence type="ECO:0000256" key="1">
    <source>
        <dbReference type="SAM" id="Phobius"/>
    </source>
</evidence>